<dbReference type="EMBL" id="MXAN01000122">
    <property type="protein sequence ID" value="OPH33272.1"/>
    <property type="molecule type" value="Genomic_DNA"/>
</dbReference>
<evidence type="ECO:0000313" key="3">
    <source>
        <dbReference type="Proteomes" id="UP000191025"/>
    </source>
</evidence>
<protein>
    <recommendedName>
        <fullName evidence="1">Solute-binding protein family 3/N-terminal domain-containing protein</fullName>
    </recommendedName>
</protein>
<dbReference type="Proteomes" id="UP000191025">
    <property type="component" value="Unassembled WGS sequence"/>
</dbReference>
<sequence length="136" mass="15368">MLHYYSNFSEAVKGSTVFTTEYGAAGQDELEAIVQSHGNARMMDSSTPYLEISNVIQGRADAAYDNSRVMQYYIFKNSTDPKTKTYGIMDPNAQTSYFAFAVKKGNDELLNQLNEGLREMKANGKYDELRAKWFGE</sequence>
<accession>A0A1V4GKX0</accession>
<comment type="caution">
    <text evidence="2">The sequence shown here is derived from an EMBL/GenBank/DDBJ whole genome shotgun (WGS) entry which is preliminary data.</text>
</comment>
<feature type="domain" description="Solute-binding protein family 3/N-terminal" evidence="1">
    <location>
        <begin position="37"/>
        <end position="136"/>
    </location>
</feature>
<dbReference type="Pfam" id="PF00497">
    <property type="entry name" value="SBP_bac_3"/>
    <property type="match status" value="1"/>
</dbReference>
<evidence type="ECO:0000259" key="1">
    <source>
        <dbReference type="Pfam" id="PF00497"/>
    </source>
</evidence>
<gene>
    <name evidence="2" type="ORF">B5J94_13275</name>
</gene>
<dbReference type="InterPro" id="IPR001638">
    <property type="entry name" value="Solute-binding_3/MltF_N"/>
</dbReference>
<name>A0A1V4GKX0_MORLA</name>
<dbReference type="AlphaFoldDB" id="A0A1V4GKX0"/>
<proteinExistence type="predicted"/>
<dbReference type="SUPFAM" id="SSF53850">
    <property type="entry name" value="Periplasmic binding protein-like II"/>
    <property type="match status" value="1"/>
</dbReference>
<dbReference type="RefSeq" id="WP_079364195.1">
    <property type="nucleotide sequence ID" value="NZ_MXAN01000122.1"/>
</dbReference>
<reference evidence="3" key="1">
    <citation type="submission" date="2017-03" db="EMBL/GenBank/DDBJ databases">
        <title>Draft genome sequence of Moraxella equi CCUG 4950T type strain.</title>
        <authorList>
            <person name="Salva-Serra F."/>
            <person name="Engstrom-Jakobsson H."/>
            <person name="Thorell K."/>
            <person name="Jaen-Luchoro D."/>
            <person name="Gonzales-Siles L."/>
            <person name="Karlsson R."/>
            <person name="Yazdan S."/>
            <person name="Boulund F."/>
            <person name="Johnning A."/>
            <person name="Engstrand L."/>
            <person name="Kristiansson E."/>
            <person name="Moore E."/>
        </authorList>
    </citation>
    <scope>NUCLEOTIDE SEQUENCE [LARGE SCALE GENOMIC DNA]</scope>
    <source>
        <strain evidence="3">CCUG 4441</strain>
    </source>
</reference>
<evidence type="ECO:0000313" key="2">
    <source>
        <dbReference type="EMBL" id="OPH33272.1"/>
    </source>
</evidence>
<organism evidence="2 3">
    <name type="scientific">Moraxella lacunata</name>
    <dbReference type="NCBI Taxonomy" id="477"/>
    <lineage>
        <taxon>Bacteria</taxon>
        <taxon>Pseudomonadati</taxon>
        <taxon>Pseudomonadota</taxon>
        <taxon>Gammaproteobacteria</taxon>
        <taxon>Moraxellales</taxon>
        <taxon>Moraxellaceae</taxon>
        <taxon>Moraxella</taxon>
    </lineage>
</organism>
<dbReference type="Gene3D" id="3.40.190.10">
    <property type="entry name" value="Periplasmic binding protein-like II"/>
    <property type="match status" value="2"/>
</dbReference>